<name>A0A455UGH3_9GAMM</name>
<sequence>MDKDIYLITVSQTANLLAVHRSTIYRLLRNDDEFPKIYDFRFGKRFNKYDVIEYINSRKAA</sequence>
<accession>A0A455UGH3</accession>
<proteinExistence type="predicted"/>
<feature type="domain" description="Helix-turn-helix" evidence="1">
    <location>
        <begin position="8"/>
        <end position="58"/>
    </location>
</feature>
<dbReference type="KEGG" id="hsr:HSBAA_47140"/>
<organism evidence="2 3">
    <name type="scientific">Vreelandella sulfidaeris</name>
    <dbReference type="NCBI Taxonomy" id="115553"/>
    <lineage>
        <taxon>Bacteria</taxon>
        <taxon>Pseudomonadati</taxon>
        <taxon>Pseudomonadota</taxon>
        <taxon>Gammaproteobacteria</taxon>
        <taxon>Oceanospirillales</taxon>
        <taxon>Halomonadaceae</taxon>
        <taxon>Vreelandella</taxon>
    </lineage>
</organism>
<dbReference type="InterPro" id="IPR041657">
    <property type="entry name" value="HTH_17"/>
</dbReference>
<dbReference type="Pfam" id="PF12728">
    <property type="entry name" value="HTH_17"/>
    <property type="match status" value="1"/>
</dbReference>
<evidence type="ECO:0000313" key="2">
    <source>
        <dbReference type="EMBL" id="BBI63408.1"/>
    </source>
</evidence>
<evidence type="ECO:0000259" key="1">
    <source>
        <dbReference type="Pfam" id="PF12728"/>
    </source>
</evidence>
<dbReference type="AlphaFoldDB" id="A0A455UGH3"/>
<protein>
    <recommendedName>
        <fullName evidence="1">Helix-turn-helix domain-containing protein</fullName>
    </recommendedName>
</protein>
<gene>
    <name evidence="2" type="ORF">HSBAA_47140</name>
</gene>
<evidence type="ECO:0000313" key="3">
    <source>
        <dbReference type="Proteomes" id="UP000320231"/>
    </source>
</evidence>
<dbReference type="EMBL" id="AP019514">
    <property type="protein sequence ID" value="BBI63408.1"/>
    <property type="molecule type" value="Genomic_DNA"/>
</dbReference>
<reference evidence="2 3" key="1">
    <citation type="journal article" date="2019" name="Microbiol. Resour. Announc.">
        <title>Complete Genome Sequence of Halomonas sulfidaeris Strain Esulfide1 Isolated from a Metal Sulfide Rock at a Depth of 2,200 Meters, Obtained Using Nanopore Sequencing.</title>
        <authorList>
            <person name="Saito M."/>
            <person name="Nishigata A."/>
            <person name="Galipon J."/>
            <person name="Arakawa K."/>
        </authorList>
    </citation>
    <scope>NUCLEOTIDE SEQUENCE [LARGE SCALE GENOMIC DNA]</scope>
    <source>
        <strain evidence="2 3">ATCC BAA-803</strain>
    </source>
</reference>
<dbReference type="Proteomes" id="UP000320231">
    <property type="component" value="Chromosome"/>
</dbReference>